<evidence type="ECO:0000256" key="1">
    <source>
        <dbReference type="SAM" id="MobiDB-lite"/>
    </source>
</evidence>
<dbReference type="OrthoDB" id="10577654at2759"/>
<comment type="caution">
    <text evidence="2">The sequence shown here is derived from an EMBL/GenBank/DDBJ whole genome shotgun (WGS) entry which is preliminary data.</text>
</comment>
<sequence length="335" mass="36730">MRSISSIVYTFAFASLSLVAGFLVPTTHRLGSVVNKLATKSPDVDTSTPAYEDPSGLFRHGSSGYVPAGLTEKEYASLRQKEADHHAQMNYAAWGPRFRPSDGPVADDMAWMVMPELWTGTTTLDHNDETDDTDDPLPLGPDFLQHAKPWSHAGGSAAWGETYRRFSEGTSVHQMVADLAGKTNDDGLLAAKTCEVVGHILQGVAHHGGCVDGSEDAERLDLDRLAIHVAPHRSDWDAMQKAELLLETDITSAPDSNDDETGETMLCGAVSQSDFLRTILKVRFDTQAEKDDDDDDPLKEFSEEDIADMQLCLDWYITLRRIGISSPFDDAPSKE</sequence>
<organism evidence="2 3">
    <name type="scientific">Seminavis robusta</name>
    <dbReference type="NCBI Taxonomy" id="568900"/>
    <lineage>
        <taxon>Eukaryota</taxon>
        <taxon>Sar</taxon>
        <taxon>Stramenopiles</taxon>
        <taxon>Ochrophyta</taxon>
        <taxon>Bacillariophyta</taxon>
        <taxon>Bacillariophyceae</taxon>
        <taxon>Bacillariophycidae</taxon>
        <taxon>Naviculales</taxon>
        <taxon>Naviculaceae</taxon>
        <taxon>Seminavis</taxon>
    </lineage>
</organism>
<name>A0A9N8DQU4_9STRA</name>
<protein>
    <submittedName>
        <fullName evidence="2">Uncharacterized protein</fullName>
    </submittedName>
</protein>
<gene>
    <name evidence="2" type="ORF">SEMRO_289_G109180.1</name>
</gene>
<evidence type="ECO:0000313" key="2">
    <source>
        <dbReference type="EMBL" id="CAB9507037.1"/>
    </source>
</evidence>
<accession>A0A9N8DQU4</accession>
<dbReference type="AlphaFoldDB" id="A0A9N8DQU4"/>
<dbReference type="EMBL" id="CAICTM010000288">
    <property type="protein sequence ID" value="CAB9507037.1"/>
    <property type="molecule type" value="Genomic_DNA"/>
</dbReference>
<dbReference type="Proteomes" id="UP001153069">
    <property type="component" value="Unassembled WGS sequence"/>
</dbReference>
<keyword evidence="3" id="KW-1185">Reference proteome</keyword>
<proteinExistence type="predicted"/>
<evidence type="ECO:0000313" key="3">
    <source>
        <dbReference type="Proteomes" id="UP001153069"/>
    </source>
</evidence>
<feature type="region of interest" description="Disordered" evidence="1">
    <location>
        <begin position="41"/>
        <end position="63"/>
    </location>
</feature>
<reference evidence="2" key="1">
    <citation type="submission" date="2020-06" db="EMBL/GenBank/DDBJ databases">
        <authorList>
            <consortium name="Plant Systems Biology data submission"/>
        </authorList>
    </citation>
    <scope>NUCLEOTIDE SEQUENCE</scope>
    <source>
        <strain evidence="2">D6</strain>
    </source>
</reference>